<dbReference type="PANTHER" id="PTHR43320">
    <property type="entry name" value="SUGAR KINASE"/>
    <property type="match status" value="1"/>
</dbReference>
<dbReference type="SUPFAM" id="SSF53613">
    <property type="entry name" value="Ribokinase-like"/>
    <property type="match status" value="1"/>
</dbReference>
<comment type="similarity">
    <text evidence="1">Belongs to the carbohydrate kinase PfkB family.</text>
</comment>
<dbReference type="InterPro" id="IPR029056">
    <property type="entry name" value="Ribokinase-like"/>
</dbReference>
<dbReference type="PANTHER" id="PTHR43320:SF2">
    <property type="entry name" value="2-DEHYDRO-3-DEOXYGLUCONOKINASE_2-DEHYDRO-3-DEOXYGALACTONOKINASE"/>
    <property type="match status" value="1"/>
</dbReference>
<protein>
    <submittedName>
        <fullName evidence="5">Sugar kinase</fullName>
    </submittedName>
</protein>
<evidence type="ECO:0000256" key="2">
    <source>
        <dbReference type="ARBA" id="ARBA00022679"/>
    </source>
</evidence>
<dbReference type="Gene3D" id="3.40.1190.20">
    <property type="match status" value="1"/>
</dbReference>
<evidence type="ECO:0000313" key="6">
    <source>
        <dbReference type="Proteomes" id="UP000674938"/>
    </source>
</evidence>
<dbReference type="RefSeq" id="WP_209528901.1">
    <property type="nucleotide sequence ID" value="NZ_JAEEGA010000008.1"/>
</dbReference>
<feature type="domain" description="Carbohydrate kinase PfkB" evidence="4">
    <location>
        <begin position="4"/>
        <end position="315"/>
    </location>
</feature>
<proteinExistence type="inferred from homology"/>
<sequence length="336" mass="38261">MTKKRVLAFGEVMLRIAMDNYQLLEQTKDARLNFTGTGLNVLSGVSHFGHKTSLLTQLPDNRLGEAAKAEMRKLGIADDLVKQAGHHMGIYILEQGFGNRPAEVTYLDRIHSSFGISRWSDLEIEDGLENHDLVHICGISLILTEETREAAFRIAEQAKTSGKLVCFDFNYRPSLNTEHDNQWLREQYQRILPFTDIVIGSKRDLIELLRLDQEVGSDNFEELCHFFTKTYQIDYFVGTERSRQDNQRYIRGLVYSHEQLVYSAEYPVYIFDRVGTGDAFAAGIIVAVLEGWPIAKMVEFATASSVLAHTTLGDSPMVTRKQVELFIENQTIDIMR</sequence>
<dbReference type="CDD" id="cd01166">
    <property type="entry name" value="KdgK"/>
    <property type="match status" value="1"/>
</dbReference>
<name>A0A940P6P6_9ENTE</name>
<keyword evidence="3 5" id="KW-0418">Kinase</keyword>
<dbReference type="EMBL" id="JAEEGA010000008">
    <property type="protein sequence ID" value="MBP1042065.1"/>
    <property type="molecule type" value="Genomic_DNA"/>
</dbReference>
<keyword evidence="2" id="KW-0808">Transferase</keyword>
<dbReference type="GO" id="GO:0016301">
    <property type="term" value="F:kinase activity"/>
    <property type="evidence" value="ECO:0007669"/>
    <property type="project" value="UniProtKB-KW"/>
</dbReference>
<dbReference type="Proteomes" id="UP000674938">
    <property type="component" value="Unassembled WGS sequence"/>
</dbReference>
<evidence type="ECO:0000256" key="3">
    <source>
        <dbReference type="ARBA" id="ARBA00022777"/>
    </source>
</evidence>
<evidence type="ECO:0000259" key="4">
    <source>
        <dbReference type="Pfam" id="PF00294"/>
    </source>
</evidence>
<comment type="caution">
    <text evidence="5">The sequence shown here is derived from an EMBL/GenBank/DDBJ whole genome shotgun (WGS) entry which is preliminary data.</text>
</comment>
<accession>A0A940P6P6</accession>
<evidence type="ECO:0000256" key="1">
    <source>
        <dbReference type="ARBA" id="ARBA00010688"/>
    </source>
</evidence>
<reference evidence="5" key="1">
    <citation type="submission" date="2020-12" db="EMBL/GenBank/DDBJ databases">
        <title>Vagococcus allomyrinae sp. nov. and Enterococcus lavae sp. nov., isolated from the larvae of Allomyrina dichotoma.</title>
        <authorList>
            <person name="Lee S.D."/>
        </authorList>
    </citation>
    <scope>NUCLEOTIDE SEQUENCE</scope>
    <source>
        <strain evidence="5">BWB3-3</strain>
    </source>
</reference>
<dbReference type="AlphaFoldDB" id="A0A940P6P6"/>
<gene>
    <name evidence="5" type="ORF">I6N95_13670</name>
</gene>
<organism evidence="5 6">
    <name type="scientific">Vagococcus allomyrinae</name>
    <dbReference type="NCBI Taxonomy" id="2794353"/>
    <lineage>
        <taxon>Bacteria</taxon>
        <taxon>Bacillati</taxon>
        <taxon>Bacillota</taxon>
        <taxon>Bacilli</taxon>
        <taxon>Lactobacillales</taxon>
        <taxon>Enterococcaceae</taxon>
        <taxon>Vagococcus</taxon>
    </lineage>
</organism>
<dbReference type="InterPro" id="IPR011611">
    <property type="entry name" value="PfkB_dom"/>
</dbReference>
<evidence type="ECO:0000313" key="5">
    <source>
        <dbReference type="EMBL" id="MBP1042065.1"/>
    </source>
</evidence>
<keyword evidence="6" id="KW-1185">Reference proteome</keyword>
<dbReference type="Pfam" id="PF00294">
    <property type="entry name" value="PfkB"/>
    <property type="match status" value="1"/>
</dbReference>
<dbReference type="InterPro" id="IPR052700">
    <property type="entry name" value="Carb_kinase_PfkB-like"/>
</dbReference>